<dbReference type="EMBL" id="BQKI01000014">
    <property type="protein sequence ID" value="GJN07575.1"/>
    <property type="molecule type" value="Genomic_DNA"/>
</dbReference>
<dbReference type="EMBL" id="BQKI01000014">
    <property type="protein sequence ID" value="GJN07632.1"/>
    <property type="molecule type" value="Genomic_DNA"/>
</dbReference>
<name>A0AAV5DC17_ELECO</name>
<reference evidence="2" key="1">
    <citation type="journal article" date="2018" name="DNA Res.">
        <title>Multiple hybrid de novo genome assembly of finger millet, an orphan allotetraploid crop.</title>
        <authorList>
            <person name="Hatakeyama M."/>
            <person name="Aluri S."/>
            <person name="Balachadran M.T."/>
            <person name="Sivarajan S.R."/>
            <person name="Patrignani A."/>
            <person name="Gruter S."/>
            <person name="Poveda L."/>
            <person name="Shimizu-Inatsugi R."/>
            <person name="Baeten J."/>
            <person name="Francoijs K.J."/>
            <person name="Nataraja K.N."/>
            <person name="Reddy Y.A.N."/>
            <person name="Phadnis S."/>
            <person name="Ravikumar R.L."/>
            <person name="Schlapbach R."/>
            <person name="Sreeman S.M."/>
            <person name="Shimizu K.K."/>
        </authorList>
    </citation>
    <scope>NUCLEOTIDE SEQUENCE</scope>
</reference>
<comment type="caution">
    <text evidence="2">The sequence shown here is derived from an EMBL/GenBank/DDBJ whole genome shotgun (WGS) entry which is preliminary data.</text>
</comment>
<reference evidence="2" key="2">
    <citation type="submission" date="2021-12" db="EMBL/GenBank/DDBJ databases">
        <title>Resequencing data analysis of finger millet.</title>
        <authorList>
            <person name="Hatakeyama M."/>
            <person name="Aluri S."/>
            <person name="Balachadran M.T."/>
            <person name="Sivarajan S.R."/>
            <person name="Poveda L."/>
            <person name="Shimizu-Inatsugi R."/>
            <person name="Schlapbach R."/>
            <person name="Sreeman S.M."/>
            <person name="Shimizu K.K."/>
        </authorList>
    </citation>
    <scope>NUCLEOTIDE SEQUENCE</scope>
</reference>
<accession>A0AAV5DC17</accession>
<keyword evidence="3" id="KW-1185">Reference proteome</keyword>
<organism evidence="2 3">
    <name type="scientific">Eleusine coracana subsp. coracana</name>
    <dbReference type="NCBI Taxonomy" id="191504"/>
    <lineage>
        <taxon>Eukaryota</taxon>
        <taxon>Viridiplantae</taxon>
        <taxon>Streptophyta</taxon>
        <taxon>Embryophyta</taxon>
        <taxon>Tracheophyta</taxon>
        <taxon>Spermatophyta</taxon>
        <taxon>Magnoliopsida</taxon>
        <taxon>Liliopsida</taxon>
        <taxon>Poales</taxon>
        <taxon>Poaceae</taxon>
        <taxon>PACMAD clade</taxon>
        <taxon>Chloridoideae</taxon>
        <taxon>Cynodonteae</taxon>
        <taxon>Eleusininae</taxon>
        <taxon>Eleusine</taxon>
    </lineage>
</organism>
<dbReference type="Proteomes" id="UP001054889">
    <property type="component" value="Unassembled WGS sequence"/>
</dbReference>
<proteinExistence type="predicted"/>
<evidence type="ECO:0000313" key="2">
    <source>
        <dbReference type="EMBL" id="GJN07632.1"/>
    </source>
</evidence>
<sequence>MEDLVLETSTNRTNACSKSFLFVFTVKENTPWLAWVRANYGWNGRLILVMKFWTLLPYGRIYTPHYPPFMKPPK</sequence>
<evidence type="ECO:0000313" key="1">
    <source>
        <dbReference type="EMBL" id="GJN07575.1"/>
    </source>
</evidence>
<evidence type="ECO:0000313" key="3">
    <source>
        <dbReference type="Proteomes" id="UP001054889"/>
    </source>
</evidence>
<protein>
    <submittedName>
        <fullName evidence="2">Uncharacterized protein</fullName>
    </submittedName>
</protein>
<gene>
    <name evidence="2" type="primary">ga25476</name>
    <name evidence="1" type="synonym">ga25416</name>
    <name evidence="1" type="ORF">PR202_ga25416</name>
    <name evidence="2" type="ORF">PR202_ga25476</name>
</gene>
<dbReference type="AlphaFoldDB" id="A0AAV5DC17"/>